<evidence type="ECO:0000256" key="8">
    <source>
        <dbReference type="ARBA" id="ARBA00022679"/>
    </source>
</evidence>
<evidence type="ECO:0000256" key="6">
    <source>
        <dbReference type="ARBA" id="ARBA00022563"/>
    </source>
</evidence>
<organism evidence="14">
    <name type="scientific">Campylobacter lari</name>
    <dbReference type="NCBI Taxonomy" id="201"/>
    <lineage>
        <taxon>Bacteria</taxon>
        <taxon>Pseudomonadati</taxon>
        <taxon>Campylobacterota</taxon>
        <taxon>Epsilonproteobacteria</taxon>
        <taxon>Campylobacterales</taxon>
        <taxon>Campylobacteraceae</taxon>
        <taxon>Campylobacter</taxon>
    </lineage>
</organism>
<sequence length="413" mass="45525">MLENFDKEIFDLTQKELARQCDGLEMIASENFTIPEVMEVMGSILTNKYAEGYPGKRYYGGCEFVDEIETIAIERCKKLFNCNFANVQPSSGSQANQGVYMALLNPGDRILGMDLSHGGHLTHGSKVSSSGKVYESFFYGVELDGRINYDKVREIAKEVKPKLIVCGASAYPRVIDFAKFREIADEVGAYLFADIAHIAGLVVAGEHPSPFPYAHVVSSTTHKTLRGPRGGIIMCNDEEIAKKINSAIFPGIQGGPLMHVIAAKAVGFKYNLSDEWKIYAKQIIKNTATLAQVLIDRKYDLVSGGTDNHLILLSFLNKEFSGKDADLALERAGITANKNTVPGETRSPFVTSGLRLGTAALTARGFKEEQITIVANYIADILDDIQNTKLQEEIKVKLKDLASNFIIYERALF</sequence>
<keyword evidence="14" id="KW-0489">Methyltransferase</keyword>
<dbReference type="InterPro" id="IPR049943">
    <property type="entry name" value="Ser_HO-MeTrfase-like"/>
</dbReference>
<dbReference type="UniPathway" id="UPA00193"/>
<dbReference type="PIRSF" id="PIRSF000412">
    <property type="entry name" value="SHMT"/>
    <property type="match status" value="1"/>
</dbReference>
<dbReference type="InterPro" id="IPR015421">
    <property type="entry name" value="PyrdxlP-dep_Trfase_major"/>
</dbReference>
<dbReference type="InterPro" id="IPR015424">
    <property type="entry name" value="PyrdxlP-dep_Trfase"/>
</dbReference>
<dbReference type="EC" id="2.1.2.1" evidence="10"/>
<evidence type="ECO:0000313" key="14">
    <source>
        <dbReference type="EMBL" id="EAK9940536.1"/>
    </source>
</evidence>
<feature type="binding site" evidence="10">
    <location>
        <begin position="119"/>
        <end position="121"/>
    </location>
    <ligand>
        <name>(6S)-5,6,7,8-tetrahydrofolate</name>
        <dbReference type="ChEBI" id="CHEBI:57453"/>
    </ligand>
</feature>
<evidence type="ECO:0000256" key="2">
    <source>
        <dbReference type="ARBA" id="ARBA00004496"/>
    </source>
</evidence>
<dbReference type="PROSITE" id="PS00096">
    <property type="entry name" value="SHMT"/>
    <property type="match status" value="1"/>
</dbReference>
<reference evidence="14 15" key="1">
    <citation type="submission" date="2018-05" db="EMBL/GenBank/DDBJ databases">
        <authorList>
            <consortium name="PulseNet: The National Subtyping Network for Foodborne Disease Surveillance"/>
            <person name="Tarr C.L."/>
            <person name="Trees E."/>
            <person name="Katz L.S."/>
            <person name="Carleton-Romer H.A."/>
            <person name="Stroika S."/>
            <person name="Kucerova Z."/>
            <person name="Roache K.F."/>
            <person name="Sabol A.L."/>
            <person name="Besser J."/>
            <person name="Gerner-Smidt P."/>
        </authorList>
    </citation>
    <scope>NUCLEOTIDE SEQUENCE</scope>
    <source>
        <strain evidence="14">2008D-7097</strain>
        <strain evidence="13 15">2016D-0268</strain>
    </source>
</reference>
<evidence type="ECO:0000256" key="3">
    <source>
        <dbReference type="ARBA" id="ARBA00006376"/>
    </source>
</evidence>
<keyword evidence="9 10" id="KW-0663">Pyridoxal phosphate</keyword>
<dbReference type="PANTHER" id="PTHR11680">
    <property type="entry name" value="SERINE HYDROXYMETHYLTRANSFERASE"/>
    <property type="match status" value="1"/>
</dbReference>
<evidence type="ECO:0000256" key="7">
    <source>
        <dbReference type="ARBA" id="ARBA00022605"/>
    </source>
</evidence>
<keyword evidence="8 10" id="KW-0808">Transferase</keyword>
<dbReference type="UniPathway" id="UPA00288">
    <property type="reaction ID" value="UER01023"/>
</dbReference>
<evidence type="ECO:0000256" key="1">
    <source>
        <dbReference type="ARBA" id="ARBA00001933"/>
    </source>
</evidence>
<accession>A0A5L8WCN0</accession>
<evidence type="ECO:0000256" key="5">
    <source>
        <dbReference type="ARBA" id="ARBA00022490"/>
    </source>
</evidence>
<dbReference type="GO" id="GO:0035999">
    <property type="term" value="P:tetrahydrofolate interconversion"/>
    <property type="evidence" value="ECO:0007669"/>
    <property type="project" value="UniProtKB-UniRule"/>
</dbReference>
<dbReference type="AlphaFoldDB" id="A0A5L8WCN0"/>
<proteinExistence type="inferred from homology"/>
<dbReference type="InterPro" id="IPR015422">
    <property type="entry name" value="PyrdxlP-dep_Trfase_small"/>
</dbReference>
<dbReference type="CDD" id="cd00378">
    <property type="entry name" value="SHMT"/>
    <property type="match status" value="1"/>
</dbReference>
<comment type="subcellular location">
    <subcellularLocation>
        <location evidence="2 10">Cytoplasm</location>
    </subcellularLocation>
</comment>
<evidence type="ECO:0000313" key="15">
    <source>
        <dbReference type="Proteomes" id="UP000556298"/>
    </source>
</evidence>
<dbReference type="PANTHER" id="PTHR11680:SF50">
    <property type="entry name" value="SERINE HYDROXYMETHYLTRANSFERASE"/>
    <property type="match status" value="1"/>
</dbReference>
<dbReference type="GO" id="GO:0004372">
    <property type="term" value="F:glycine hydroxymethyltransferase activity"/>
    <property type="evidence" value="ECO:0007669"/>
    <property type="project" value="UniProtKB-UniRule"/>
</dbReference>
<feature type="binding site" evidence="10">
    <location>
        <position position="115"/>
    </location>
    <ligand>
        <name>(6S)-5,6,7,8-tetrahydrofolate</name>
        <dbReference type="ChEBI" id="CHEBI:57453"/>
    </ligand>
</feature>
<dbReference type="GO" id="GO:0032259">
    <property type="term" value="P:methylation"/>
    <property type="evidence" value="ECO:0007669"/>
    <property type="project" value="UniProtKB-KW"/>
</dbReference>
<keyword evidence="5 10" id="KW-0963">Cytoplasm</keyword>
<comment type="catalytic activity">
    <reaction evidence="10">
        <text>(6R)-5,10-methylene-5,6,7,8-tetrahydrofolate + glycine + H2O = (6S)-5,6,7,8-tetrahydrofolate + L-serine</text>
        <dbReference type="Rhea" id="RHEA:15481"/>
        <dbReference type="ChEBI" id="CHEBI:15377"/>
        <dbReference type="ChEBI" id="CHEBI:15636"/>
        <dbReference type="ChEBI" id="CHEBI:33384"/>
        <dbReference type="ChEBI" id="CHEBI:57305"/>
        <dbReference type="ChEBI" id="CHEBI:57453"/>
        <dbReference type="EC" id="2.1.2.1"/>
    </reaction>
</comment>
<comment type="cofactor">
    <cofactor evidence="1 10 11">
        <name>pyridoxal 5'-phosphate</name>
        <dbReference type="ChEBI" id="CHEBI:597326"/>
    </cofactor>
</comment>
<dbReference type="GO" id="GO:0008168">
    <property type="term" value="F:methyltransferase activity"/>
    <property type="evidence" value="ECO:0007669"/>
    <property type="project" value="UniProtKB-KW"/>
</dbReference>
<evidence type="ECO:0000259" key="12">
    <source>
        <dbReference type="Pfam" id="PF00464"/>
    </source>
</evidence>
<dbReference type="GO" id="GO:0030170">
    <property type="term" value="F:pyridoxal phosphate binding"/>
    <property type="evidence" value="ECO:0007669"/>
    <property type="project" value="UniProtKB-UniRule"/>
</dbReference>
<feature type="domain" description="Serine hydroxymethyltransferase-like" evidence="12">
    <location>
        <begin position="2"/>
        <end position="378"/>
    </location>
</feature>
<dbReference type="SUPFAM" id="SSF53383">
    <property type="entry name" value="PLP-dependent transferases"/>
    <property type="match status" value="1"/>
</dbReference>
<evidence type="ECO:0000256" key="11">
    <source>
        <dbReference type="PIRSR" id="PIRSR000412-50"/>
    </source>
</evidence>
<evidence type="ECO:0000256" key="10">
    <source>
        <dbReference type="HAMAP-Rule" id="MF_00051"/>
    </source>
</evidence>
<dbReference type="GO" id="GO:0005829">
    <property type="term" value="C:cytosol"/>
    <property type="evidence" value="ECO:0007669"/>
    <property type="project" value="TreeGrafter"/>
</dbReference>
<dbReference type="InterPro" id="IPR039429">
    <property type="entry name" value="SHMT-like_dom"/>
</dbReference>
<name>A0A5L8WCN0_CAMLA</name>
<dbReference type="GO" id="GO:0019264">
    <property type="term" value="P:glycine biosynthetic process from serine"/>
    <property type="evidence" value="ECO:0007669"/>
    <property type="project" value="UniProtKB-UniRule"/>
</dbReference>
<evidence type="ECO:0000256" key="9">
    <source>
        <dbReference type="ARBA" id="ARBA00022898"/>
    </source>
</evidence>
<dbReference type="Gene3D" id="3.90.1150.10">
    <property type="entry name" value="Aspartate Aminotransferase, domain 1"/>
    <property type="match status" value="1"/>
</dbReference>
<comment type="subunit">
    <text evidence="4 10">Homodimer.</text>
</comment>
<keyword evidence="6 10" id="KW-0554">One-carbon metabolism</keyword>
<dbReference type="InterPro" id="IPR019798">
    <property type="entry name" value="Ser_HO-MeTrfase_PLP_BS"/>
</dbReference>
<comment type="pathway">
    <text evidence="10">Amino-acid biosynthesis; glycine biosynthesis; glycine from L-serine: step 1/1.</text>
</comment>
<comment type="similarity">
    <text evidence="3 10">Belongs to the SHMT family.</text>
</comment>
<dbReference type="EMBL" id="AACKMK010000010">
    <property type="protein sequence ID" value="EAK9940536.1"/>
    <property type="molecule type" value="Genomic_DNA"/>
</dbReference>
<feature type="binding site" evidence="10">
    <location>
        <position position="238"/>
    </location>
    <ligand>
        <name>(6S)-5,6,7,8-tetrahydrofolate</name>
        <dbReference type="ChEBI" id="CHEBI:57453"/>
    </ligand>
</feature>
<feature type="binding site" evidence="10">
    <location>
        <begin position="347"/>
        <end position="349"/>
    </location>
    <ligand>
        <name>(6S)-5,6,7,8-tetrahydrofolate</name>
        <dbReference type="ChEBI" id="CHEBI:57453"/>
    </ligand>
</feature>
<dbReference type="InterPro" id="IPR001085">
    <property type="entry name" value="Ser_HO-MeTrfase"/>
</dbReference>
<feature type="modified residue" description="N6-(pyridoxal phosphate)lysine" evidence="10 11">
    <location>
        <position position="223"/>
    </location>
</feature>
<dbReference type="NCBIfam" id="NF000586">
    <property type="entry name" value="PRK00011.1"/>
    <property type="match status" value="1"/>
</dbReference>
<keyword evidence="7 10" id="KW-0028">Amino-acid biosynthesis</keyword>
<evidence type="ECO:0000313" key="13">
    <source>
        <dbReference type="EMBL" id="EAJ5681875.1"/>
    </source>
</evidence>
<dbReference type="Pfam" id="PF00464">
    <property type="entry name" value="SHMT"/>
    <property type="match status" value="1"/>
</dbReference>
<dbReference type="FunFam" id="3.40.640.10:FF:000001">
    <property type="entry name" value="Serine hydroxymethyltransferase"/>
    <property type="match status" value="1"/>
</dbReference>
<feature type="site" description="Plays an important role in substrate specificity" evidence="10">
    <location>
        <position position="222"/>
    </location>
</feature>
<gene>
    <name evidence="10" type="primary">glyA</name>
    <name evidence="14" type="ORF">A0Y42_06925</name>
    <name evidence="13" type="ORF">BXA13_06070</name>
</gene>
<comment type="caution">
    <text evidence="14">The sequence shown here is derived from an EMBL/GenBank/DDBJ whole genome shotgun (WGS) entry which is preliminary data.</text>
</comment>
<dbReference type="HAMAP" id="MF_00051">
    <property type="entry name" value="SHMT"/>
    <property type="match status" value="1"/>
</dbReference>
<dbReference type="EMBL" id="AABYWZ010000016">
    <property type="protein sequence ID" value="EAJ5681875.1"/>
    <property type="molecule type" value="Genomic_DNA"/>
</dbReference>
<evidence type="ECO:0000256" key="4">
    <source>
        <dbReference type="ARBA" id="ARBA00011738"/>
    </source>
</evidence>
<protein>
    <recommendedName>
        <fullName evidence="10">Serine hydroxymethyltransferase</fullName>
        <shortName evidence="10">SHMT</shortName>
        <shortName evidence="10">Serine methylase</shortName>
        <ecNumber evidence="10">2.1.2.1</ecNumber>
    </recommendedName>
</protein>
<dbReference type="Gene3D" id="3.40.640.10">
    <property type="entry name" value="Type I PLP-dependent aspartate aminotransferase-like (Major domain)"/>
    <property type="match status" value="1"/>
</dbReference>
<comment type="pathway">
    <text evidence="10">One-carbon metabolism; tetrahydrofolate interconversion.</text>
</comment>
<dbReference type="Proteomes" id="UP000556298">
    <property type="component" value="Unassembled WGS sequence"/>
</dbReference>
<comment type="function">
    <text evidence="10">Catalyzes the reversible interconversion of serine and glycine with tetrahydrofolate (THF) serving as the one-carbon carrier. This reaction serves as the major source of one-carbon groups required for the biosynthesis of purines, thymidylate, methionine, and other important biomolecules. Also exhibits THF-independent aldolase activity toward beta-hydroxyamino acids, producing glycine and aldehydes, via a retro-aldol mechanism.</text>
</comment>